<evidence type="ECO:0000313" key="1">
    <source>
        <dbReference type="EMBL" id="VAX22194.1"/>
    </source>
</evidence>
<dbReference type="AlphaFoldDB" id="A0A3B1CDQ1"/>
<accession>A0A3B1CDQ1</accession>
<protein>
    <submittedName>
        <fullName evidence="1">Uncharacterized protein</fullName>
    </submittedName>
</protein>
<proteinExistence type="predicted"/>
<sequence>MTDSKDKSPTASPENSLVLSPETKIYRYLPLEKFMSMVEHKEFYLTKLSEWTDPYEDKALLRTSRIVENQLATLQKIWPSFKRIFKGSNIRDIRPYIKDHGDRKLL</sequence>
<organism evidence="1">
    <name type="scientific">hydrothermal vent metagenome</name>
    <dbReference type="NCBI Taxonomy" id="652676"/>
    <lineage>
        <taxon>unclassified sequences</taxon>
        <taxon>metagenomes</taxon>
        <taxon>ecological metagenomes</taxon>
    </lineage>
</organism>
<gene>
    <name evidence="1" type="ORF">MNBD_NITROSPINAE04-834</name>
</gene>
<reference evidence="1" key="1">
    <citation type="submission" date="2018-06" db="EMBL/GenBank/DDBJ databases">
        <authorList>
            <person name="Zhirakovskaya E."/>
        </authorList>
    </citation>
    <scope>NUCLEOTIDE SEQUENCE</scope>
</reference>
<feature type="non-terminal residue" evidence="1">
    <location>
        <position position="106"/>
    </location>
</feature>
<name>A0A3B1CDQ1_9ZZZZ</name>
<dbReference type="EMBL" id="UOGA01000218">
    <property type="protein sequence ID" value="VAX22194.1"/>
    <property type="molecule type" value="Genomic_DNA"/>
</dbReference>